<accession>A0A5D4RNR8</accession>
<organism evidence="1 2">
    <name type="scientific">Bacillus infantis</name>
    <dbReference type="NCBI Taxonomy" id="324767"/>
    <lineage>
        <taxon>Bacteria</taxon>
        <taxon>Bacillati</taxon>
        <taxon>Bacillota</taxon>
        <taxon>Bacilli</taxon>
        <taxon>Bacillales</taxon>
        <taxon>Bacillaceae</taxon>
        <taxon>Bacillus</taxon>
    </lineage>
</organism>
<dbReference type="EMBL" id="VTER01000002">
    <property type="protein sequence ID" value="TYS51122.1"/>
    <property type="molecule type" value="Genomic_DNA"/>
</dbReference>
<dbReference type="InterPro" id="IPR011008">
    <property type="entry name" value="Dimeric_a/b-barrel"/>
</dbReference>
<proteinExistence type="predicted"/>
<name>A0A5D4RNR8_9BACI</name>
<reference evidence="1 2" key="1">
    <citation type="submission" date="2019-08" db="EMBL/GenBank/DDBJ databases">
        <title>Bacillus genomes from the desert of Cuatro Cienegas, Coahuila.</title>
        <authorList>
            <person name="Olmedo-Alvarez G."/>
        </authorList>
    </citation>
    <scope>NUCLEOTIDE SEQUENCE [LARGE SCALE GENOMIC DNA]</scope>
    <source>
        <strain evidence="1 2">CH446_14T</strain>
    </source>
</reference>
<evidence type="ECO:0000313" key="1">
    <source>
        <dbReference type="EMBL" id="TYS51122.1"/>
    </source>
</evidence>
<sequence>MFISVTRLHLRGKRKLPGFSLHTLRSTLQLKKAPGLKFSSFNKEGWTTFCTLTVWENKDMMRNYRSTGHHLEAMKASRKLADELEYIHWESENIPAWDECKRKLHTEYGRV</sequence>
<dbReference type="AlphaFoldDB" id="A0A5D4RNR8"/>
<evidence type="ECO:0000313" key="2">
    <source>
        <dbReference type="Proteomes" id="UP000322139"/>
    </source>
</evidence>
<dbReference type="Proteomes" id="UP000322139">
    <property type="component" value="Unassembled WGS sequence"/>
</dbReference>
<protein>
    <submittedName>
        <fullName evidence="1">DUF3291 domain-containing protein</fullName>
    </submittedName>
</protein>
<dbReference type="SUPFAM" id="SSF54909">
    <property type="entry name" value="Dimeric alpha+beta barrel"/>
    <property type="match status" value="1"/>
</dbReference>
<gene>
    <name evidence="1" type="ORF">FZD51_03510</name>
</gene>
<comment type="caution">
    <text evidence="1">The sequence shown here is derived from an EMBL/GenBank/DDBJ whole genome shotgun (WGS) entry which is preliminary data.</text>
</comment>